<gene>
    <name evidence="1" type="ORF">P9850_18660</name>
</gene>
<dbReference type="RefSeq" id="WP_328219504.1">
    <property type="nucleotide sequence ID" value="NZ_JARTLI010000070.1"/>
</dbReference>
<comment type="caution">
    <text evidence="1">The sequence shown here is derived from an EMBL/GenBank/DDBJ whole genome shotgun (WGS) entry which is preliminary data.</text>
</comment>
<dbReference type="EMBL" id="JARTLI010000070">
    <property type="protein sequence ID" value="MED5053786.1"/>
    <property type="molecule type" value="Genomic_DNA"/>
</dbReference>
<accession>A0ABD5J0T6</accession>
<dbReference type="Proteomes" id="UP001339962">
    <property type="component" value="Unassembled WGS sequence"/>
</dbReference>
<evidence type="ECO:0000313" key="1">
    <source>
        <dbReference type="EMBL" id="MED5053786.1"/>
    </source>
</evidence>
<organism evidence="1 2">
    <name type="scientific">Anoxybacteroides rupiense</name>
    <dbReference type="NCBI Taxonomy" id="311460"/>
    <lineage>
        <taxon>Bacteria</taxon>
        <taxon>Bacillati</taxon>
        <taxon>Bacillota</taxon>
        <taxon>Bacilli</taxon>
        <taxon>Bacillales</taxon>
        <taxon>Anoxybacillaceae</taxon>
        <taxon>Anoxybacteroides</taxon>
    </lineage>
</organism>
<protein>
    <submittedName>
        <fullName evidence="1">Uncharacterized protein</fullName>
    </submittedName>
</protein>
<proteinExistence type="predicted"/>
<dbReference type="AlphaFoldDB" id="A0ABD5J0T6"/>
<name>A0ABD5J0T6_9BACL</name>
<evidence type="ECO:0000313" key="2">
    <source>
        <dbReference type="Proteomes" id="UP001339962"/>
    </source>
</evidence>
<reference evidence="1 2" key="1">
    <citation type="submission" date="2023-03" db="EMBL/GenBank/DDBJ databases">
        <title>Bacillus Genome Sequencing.</title>
        <authorList>
            <person name="Dunlap C."/>
        </authorList>
    </citation>
    <scope>NUCLEOTIDE SEQUENCE [LARGE SCALE GENOMIC DNA]</scope>
    <source>
        <strain evidence="1 2">NRS-38</strain>
    </source>
</reference>
<feature type="non-terminal residue" evidence="1">
    <location>
        <position position="1"/>
    </location>
</feature>
<sequence length="79" mass="9150">NVLFYSYLLDRGHFNTRLLFLFFYKEDGLIKFIKESAFDLTYKESNSLLPVCFEIVDGLGCLFSFGEMGNGKSICYRGH</sequence>